<name>A0ABD0M800_9CAEN</name>
<keyword evidence="3" id="KW-0963">Cytoplasm</keyword>
<dbReference type="Proteomes" id="UP001519460">
    <property type="component" value="Unassembled WGS sequence"/>
</dbReference>
<dbReference type="Pfam" id="PF18569">
    <property type="entry name" value="Thioredoxin_16"/>
    <property type="match status" value="1"/>
</dbReference>
<proteinExistence type="predicted"/>
<reference evidence="8 9" key="1">
    <citation type="journal article" date="2023" name="Sci. Data">
        <title>Genome assembly of the Korean intertidal mud-creeper Batillaria attramentaria.</title>
        <authorList>
            <person name="Patra A.K."/>
            <person name="Ho P.T."/>
            <person name="Jun S."/>
            <person name="Lee S.J."/>
            <person name="Kim Y."/>
            <person name="Won Y.J."/>
        </authorList>
    </citation>
    <scope>NUCLEOTIDE SEQUENCE [LARGE SCALE GENOMIC DNA]</scope>
    <source>
        <strain evidence="8">Wonlab-2016</strain>
    </source>
</reference>
<dbReference type="GO" id="GO:0005634">
    <property type="term" value="C:nucleus"/>
    <property type="evidence" value="ECO:0007669"/>
    <property type="project" value="UniProtKB-SubCell"/>
</dbReference>
<protein>
    <recommendedName>
        <fullName evidence="7">AIMP2 thioredoxin-like domain-containing protein</fullName>
    </recommendedName>
</protein>
<dbReference type="GO" id="GO:0006412">
    <property type="term" value="P:translation"/>
    <property type="evidence" value="ECO:0007669"/>
    <property type="project" value="UniProtKB-KW"/>
</dbReference>
<evidence type="ECO:0000256" key="5">
    <source>
        <dbReference type="ARBA" id="ARBA00023242"/>
    </source>
</evidence>
<evidence type="ECO:0000313" key="8">
    <source>
        <dbReference type="EMBL" id="KAK7507652.1"/>
    </source>
</evidence>
<evidence type="ECO:0000256" key="2">
    <source>
        <dbReference type="ARBA" id="ARBA00004514"/>
    </source>
</evidence>
<evidence type="ECO:0000256" key="4">
    <source>
        <dbReference type="ARBA" id="ARBA00022917"/>
    </source>
</evidence>
<gene>
    <name evidence="8" type="ORF">BaRGS_00001587</name>
</gene>
<dbReference type="PANTHER" id="PTHR13438">
    <property type="entry name" value="AMINOACYL TRNA SYNTHASE COMPLEX-INTERACTING MULTIFUNCTIONAL PROTEIN"/>
    <property type="match status" value="1"/>
</dbReference>
<evidence type="ECO:0000259" key="7">
    <source>
        <dbReference type="Pfam" id="PF18569"/>
    </source>
</evidence>
<feature type="region of interest" description="Disordered" evidence="6">
    <location>
        <begin position="232"/>
        <end position="254"/>
    </location>
</feature>
<organism evidence="8 9">
    <name type="scientific">Batillaria attramentaria</name>
    <dbReference type="NCBI Taxonomy" id="370345"/>
    <lineage>
        <taxon>Eukaryota</taxon>
        <taxon>Metazoa</taxon>
        <taxon>Spiralia</taxon>
        <taxon>Lophotrochozoa</taxon>
        <taxon>Mollusca</taxon>
        <taxon>Gastropoda</taxon>
        <taxon>Caenogastropoda</taxon>
        <taxon>Sorbeoconcha</taxon>
        <taxon>Cerithioidea</taxon>
        <taxon>Batillariidae</taxon>
        <taxon>Batillaria</taxon>
    </lineage>
</organism>
<evidence type="ECO:0000256" key="6">
    <source>
        <dbReference type="SAM" id="MobiDB-lite"/>
    </source>
</evidence>
<dbReference type="InterPro" id="IPR041503">
    <property type="entry name" value="AIMP2_thioredoxin"/>
</dbReference>
<comment type="subcellular location">
    <subcellularLocation>
        <location evidence="2">Cytoplasm</location>
        <location evidence="2">Cytosol</location>
    </subcellularLocation>
    <subcellularLocation>
        <location evidence="1">Nucleus</location>
    </subcellularLocation>
</comment>
<dbReference type="EMBL" id="JACVVK020000004">
    <property type="protein sequence ID" value="KAK7507652.1"/>
    <property type="molecule type" value="Genomic_DNA"/>
</dbReference>
<evidence type="ECO:0000256" key="3">
    <source>
        <dbReference type="ARBA" id="ARBA00022490"/>
    </source>
</evidence>
<feature type="region of interest" description="Disordered" evidence="6">
    <location>
        <begin position="26"/>
        <end position="68"/>
    </location>
</feature>
<dbReference type="Gene3D" id="1.20.1050.130">
    <property type="match status" value="1"/>
</dbReference>
<dbReference type="GO" id="GO:0005829">
    <property type="term" value="C:cytosol"/>
    <property type="evidence" value="ECO:0007669"/>
    <property type="project" value="UniProtKB-SubCell"/>
</dbReference>
<keyword evidence="5" id="KW-0539">Nucleus</keyword>
<dbReference type="InterPro" id="IPR036282">
    <property type="entry name" value="Glutathione-S-Trfase_C_sf"/>
</dbReference>
<comment type="caution">
    <text evidence="8">The sequence shown here is derived from an EMBL/GenBank/DDBJ whole genome shotgun (WGS) entry which is preliminary data.</text>
</comment>
<keyword evidence="9" id="KW-1185">Reference proteome</keyword>
<dbReference type="SUPFAM" id="SSF47616">
    <property type="entry name" value="GST C-terminal domain-like"/>
    <property type="match status" value="1"/>
</dbReference>
<feature type="compositionally biased region" description="Basic and acidic residues" evidence="6">
    <location>
        <begin position="57"/>
        <end position="68"/>
    </location>
</feature>
<evidence type="ECO:0000256" key="1">
    <source>
        <dbReference type="ARBA" id="ARBA00004123"/>
    </source>
</evidence>
<evidence type="ECO:0000313" key="9">
    <source>
        <dbReference type="Proteomes" id="UP001519460"/>
    </source>
</evidence>
<feature type="domain" description="AIMP2 thioredoxin-like" evidence="7">
    <location>
        <begin position="261"/>
        <end position="352"/>
    </location>
</feature>
<keyword evidence="4" id="KW-0648">Protein biosynthesis</keyword>
<dbReference type="InterPro" id="IPR042360">
    <property type="entry name" value="AIMP2"/>
</dbReference>
<dbReference type="AlphaFoldDB" id="A0ABD0M800"/>
<accession>A0ABD0M800</accession>
<dbReference type="PANTHER" id="PTHR13438:SF2">
    <property type="entry name" value="AMINOACYL TRNA SYNTHASE COMPLEX-INTERACTING MULTIFUNCTIONAL PROTEIN 2"/>
    <property type="match status" value="1"/>
</dbReference>
<sequence>MGNVLSRCAQEVSSVFRNCRSKKTVGETTDRKILNRPPELLPVQGSGSSQEESIAAVEKDSTRNGEHDETVPVNQVLGCEHSPRHENQPDWCRLAKTSSEPQLGASEPPLSKEYFRRTYILSEHAGLSSTYTNSSVHDTGTSGSTTCSVVADKVAVTQRDEAKSGNLGDDSQQMWKDANNDKVAQTGGEEQVPERIRKLEQRQVKVLQDLQKLQDHVQSLAQQRGVDLFAAGEPSPQTSPHTSPVARVTPQSQASPLQSGKLLDLVVSVDPDTVPLSLLILLSQLSDQYRVLTSAFVHSSATDAPERLRNFLRNGTQTGPRSNYQIALSIVWKKVPSGPHLMVSPTQQTCIEGEANIARFLSRLLQPSYDSGNIIQATQIDEVLDMVQQQLVRGNNKERAGVLRTLNAKLGKSQWLVGSAQSLADVVAWSAVQSLQLASDAPANVKKWLKACGACKEFQRAVEFLSS</sequence>